<dbReference type="Pfam" id="PF15860">
    <property type="entry name" value="DUF4728"/>
    <property type="match status" value="1"/>
</dbReference>
<evidence type="ECO:0000313" key="4">
    <source>
        <dbReference type="Proteomes" id="UP001497382"/>
    </source>
</evidence>
<dbReference type="AlphaFoldDB" id="A0AAV1ZR36"/>
<evidence type="ECO:0000256" key="2">
    <source>
        <dbReference type="SAM" id="Phobius"/>
    </source>
</evidence>
<feature type="transmembrane region" description="Helical" evidence="2">
    <location>
        <begin position="111"/>
        <end position="135"/>
    </location>
</feature>
<gene>
    <name evidence="3" type="ORF">LARSCL_LOCUS7326</name>
</gene>
<feature type="transmembrane region" description="Helical" evidence="2">
    <location>
        <begin position="21"/>
        <end position="42"/>
    </location>
</feature>
<reference evidence="3 4" key="1">
    <citation type="submission" date="2024-04" db="EMBL/GenBank/DDBJ databases">
        <authorList>
            <person name="Rising A."/>
            <person name="Reimegard J."/>
            <person name="Sonavane S."/>
            <person name="Akerstrom W."/>
            <person name="Nylinder S."/>
            <person name="Hedman E."/>
            <person name="Kallberg Y."/>
        </authorList>
    </citation>
    <scope>NUCLEOTIDE SEQUENCE [LARGE SCALE GENOMIC DNA]</scope>
</reference>
<keyword evidence="2" id="KW-0812">Transmembrane</keyword>
<keyword evidence="4" id="KW-1185">Reference proteome</keyword>
<sequence>MMAILKTCCCWKSVRDGSFACGIYTMIYYTLFTTFGTFHLTPSIENKVLFVLGLLALCISGMCVMTSALLLVGLCADNRNFLMPWLICVSSATLLDVFLCVYFTAKDSNERFQALFFVTDFFFASLNIYCVLCVISQYQEYSAGRGRPEDCIRMQVLNRLPVDEERVLAETGEGNLLTSPESSIEPTNKLLQPPGVVNSCTNTRCIVEICHNESFSDQNNTSVLSNEEPNENVCES</sequence>
<feature type="transmembrane region" description="Helical" evidence="2">
    <location>
        <begin position="48"/>
        <end position="74"/>
    </location>
</feature>
<dbReference type="PANTHER" id="PTHR36694:SF11">
    <property type="entry name" value="LP21121P-RELATED"/>
    <property type="match status" value="1"/>
</dbReference>
<accession>A0AAV1ZR36</accession>
<dbReference type="EMBL" id="CAXIEN010000075">
    <property type="protein sequence ID" value="CAL1274167.1"/>
    <property type="molecule type" value="Genomic_DNA"/>
</dbReference>
<comment type="caution">
    <text evidence="3">The sequence shown here is derived from an EMBL/GenBank/DDBJ whole genome shotgun (WGS) entry which is preliminary data.</text>
</comment>
<keyword evidence="2" id="KW-0472">Membrane</keyword>
<organism evidence="3 4">
    <name type="scientific">Larinioides sclopetarius</name>
    <dbReference type="NCBI Taxonomy" id="280406"/>
    <lineage>
        <taxon>Eukaryota</taxon>
        <taxon>Metazoa</taxon>
        <taxon>Ecdysozoa</taxon>
        <taxon>Arthropoda</taxon>
        <taxon>Chelicerata</taxon>
        <taxon>Arachnida</taxon>
        <taxon>Araneae</taxon>
        <taxon>Araneomorphae</taxon>
        <taxon>Entelegynae</taxon>
        <taxon>Araneoidea</taxon>
        <taxon>Araneidae</taxon>
        <taxon>Larinioides</taxon>
    </lineage>
</organism>
<dbReference type="Proteomes" id="UP001497382">
    <property type="component" value="Unassembled WGS sequence"/>
</dbReference>
<proteinExistence type="predicted"/>
<evidence type="ECO:0000256" key="1">
    <source>
        <dbReference type="SAM" id="MobiDB-lite"/>
    </source>
</evidence>
<feature type="region of interest" description="Disordered" evidence="1">
    <location>
        <begin position="217"/>
        <end position="236"/>
    </location>
</feature>
<name>A0AAV1ZR36_9ARAC</name>
<keyword evidence="2" id="KW-1133">Transmembrane helix</keyword>
<protein>
    <submittedName>
        <fullName evidence="3">Uncharacterized protein</fullName>
    </submittedName>
</protein>
<dbReference type="InterPro" id="IPR031720">
    <property type="entry name" value="DUF4728"/>
</dbReference>
<dbReference type="PANTHER" id="PTHR36694">
    <property type="entry name" value="PASIFLORA 1, ISOFORM A-RELATED"/>
    <property type="match status" value="1"/>
</dbReference>
<evidence type="ECO:0000313" key="3">
    <source>
        <dbReference type="EMBL" id="CAL1274167.1"/>
    </source>
</evidence>
<feature type="transmembrane region" description="Helical" evidence="2">
    <location>
        <begin position="81"/>
        <end position="105"/>
    </location>
</feature>